<evidence type="ECO:0000313" key="2">
    <source>
        <dbReference type="EMBL" id="PQA59747.1"/>
    </source>
</evidence>
<protein>
    <recommendedName>
        <fullName evidence="4">FUSC family protein</fullName>
    </recommendedName>
</protein>
<keyword evidence="1" id="KW-0812">Transmembrane</keyword>
<evidence type="ECO:0000256" key="1">
    <source>
        <dbReference type="SAM" id="Phobius"/>
    </source>
</evidence>
<evidence type="ECO:0008006" key="4">
    <source>
        <dbReference type="Google" id="ProtNLM"/>
    </source>
</evidence>
<keyword evidence="1" id="KW-0472">Membrane</keyword>
<sequence>MLASKDYSALTLEELVSEEKKMKSQKIFVGLVIGITMGIAVYGATHKSFMLPCILVILAFLMGKRHSQRLDEIQAEIGRRNEVR</sequence>
<accession>A0A2S7IPV3</accession>
<dbReference type="OrthoDB" id="887293at2"/>
<feature type="transmembrane region" description="Helical" evidence="1">
    <location>
        <begin position="27"/>
        <end position="43"/>
    </location>
</feature>
<name>A0A2S7IPV3_9BACT</name>
<proteinExistence type="predicted"/>
<keyword evidence="1" id="KW-1133">Transmembrane helix</keyword>
<feature type="transmembrane region" description="Helical" evidence="1">
    <location>
        <begin position="49"/>
        <end position="64"/>
    </location>
</feature>
<dbReference type="EMBL" id="PTRA01000001">
    <property type="protein sequence ID" value="PQA59747.1"/>
    <property type="molecule type" value="Genomic_DNA"/>
</dbReference>
<reference evidence="3" key="1">
    <citation type="submission" date="2018-02" db="EMBL/GenBank/DDBJ databases">
        <title>Genome sequencing of Solimonas sp. HR-BB.</title>
        <authorList>
            <person name="Lee Y."/>
            <person name="Jeon C.O."/>
        </authorList>
    </citation>
    <scope>NUCLEOTIDE SEQUENCE [LARGE SCALE GENOMIC DNA]</scope>
    <source>
        <strain evidence="3">HR-U</strain>
    </source>
</reference>
<comment type="caution">
    <text evidence="2">The sequence shown here is derived from an EMBL/GenBank/DDBJ whole genome shotgun (WGS) entry which is preliminary data.</text>
</comment>
<gene>
    <name evidence="2" type="ORF">C5O19_08995</name>
</gene>
<evidence type="ECO:0000313" key="3">
    <source>
        <dbReference type="Proteomes" id="UP000239590"/>
    </source>
</evidence>
<keyword evidence="3" id="KW-1185">Reference proteome</keyword>
<dbReference type="Proteomes" id="UP000239590">
    <property type="component" value="Unassembled WGS sequence"/>
</dbReference>
<organism evidence="2 3">
    <name type="scientific">Siphonobacter curvatus</name>
    <dbReference type="NCBI Taxonomy" id="2094562"/>
    <lineage>
        <taxon>Bacteria</taxon>
        <taxon>Pseudomonadati</taxon>
        <taxon>Bacteroidota</taxon>
        <taxon>Cytophagia</taxon>
        <taxon>Cytophagales</taxon>
        <taxon>Cytophagaceae</taxon>
        <taxon>Siphonobacter</taxon>
    </lineage>
</organism>
<dbReference type="RefSeq" id="WP_104711480.1">
    <property type="nucleotide sequence ID" value="NZ_PTRA01000001.1"/>
</dbReference>
<dbReference type="AlphaFoldDB" id="A0A2S7IPV3"/>